<feature type="compositionally biased region" description="Low complexity" evidence="3">
    <location>
        <begin position="368"/>
        <end position="381"/>
    </location>
</feature>
<keyword evidence="1" id="KW-0053">Apoptosis</keyword>
<dbReference type="Proteomes" id="UP001159405">
    <property type="component" value="Unassembled WGS sequence"/>
</dbReference>
<evidence type="ECO:0000313" key="5">
    <source>
        <dbReference type="EMBL" id="CAH3137566.1"/>
    </source>
</evidence>
<dbReference type="PANTHER" id="PTHR48169:SF7">
    <property type="entry name" value="CASPASE 10"/>
    <property type="match status" value="1"/>
</dbReference>
<feature type="domain" description="DED" evidence="4">
    <location>
        <begin position="5"/>
        <end position="83"/>
    </location>
</feature>
<gene>
    <name evidence="5" type="ORF">PLOB_00039062</name>
</gene>
<evidence type="ECO:0000256" key="1">
    <source>
        <dbReference type="ARBA" id="ARBA00022703"/>
    </source>
</evidence>
<dbReference type="Gene3D" id="1.10.533.10">
    <property type="entry name" value="Death Domain, Fas"/>
    <property type="match status" value="2"/>
</dbReference>
<dbReference type="PROSITE" id="PS50168">
    <property type="entry name" value="DED"/>
    <property type="match status" value="2"/>
</dbReference>
<protein>
    <recommendedName>
        <fullName evidence="4">DED domain-containing protein</fullName>
    </recommendedName>
</protein>
<feature type="coiled-coil region" evidence="2">
    <location>
        <begin position="637"/>
        <end position="664"/>
    </location>
</feature>
<dbReference type="Pfam" id="PF01335">
    <property type="entry name" value="DED"/>
    <property type="match status" value="2"/>
</dbReference>
<name>A0ABN8P8L7_9CNID</name>
<feature type="region of interest" description="Disordered" evidence="3">
    <location>
        <begin position="352"/>
        <end position="386"/>
    </location>
</feature>
<evidence type="ECO:0000256" key="3">
    <source>
        <dbReference type="SAM" id="MobiDB-lite"/>
    </source>
</evidence>
<organism evidence="5 6">
    <name type="scientific">Porites lobata</name>
    <dbReference type="NCBI Taxonomy" id="104759"/>
    <lineage>
        <taxon>Eukaryota</taxon>
        <taxon>Metazoa</taxon>
        <taxon>Cnidaria</taxon>
        <taxon>Anthozoa</taxon>
        <taxon>Hexacorallia</taxon>
        <taxon>Scleractinia</taxon>
        <taxon>Fungiina</taxon>
        <taxon>Poritidae</taxon>
        <taxon>Porites</taxon>
    </lineage>
</organism>
<keyword evidence="2" id="KW-0175">Coiled coil</keyword>
<evidence type="ECO:0000313" key="6">
    <source>
        <dbReference type="Proteomes" id="UP001159405"/>
    </source>
</evidence>
<dbReference type="InterPro" id="IPR049341">
    <property type="entry name" value="TRADD-like_N"/>
</dbReference>
<dbReference type="InterPro" id="IPR011029">
    <property type="entry name" value="DEATH-like_dom_sf"/>
</dbReference>
<accession>A0ABN8P8L7</accession>
<dbReference type="PANTHER" id="PTHR48169">
    <property type="entry name" value="DED DOMAIN-CONTAINING PROTEIN"/>
    <property type="match status" value="1"/>
</dbReference>
<proteinExistence type="predicted"/>
<dbReference type="EMBL" id="CALNXK010000059">
    <property type="protein sequence ID" value="CAH3137566.1"/>
    <property type="molecule type" value="Genomic_DNA"/>
</dbReference>
<dbReference type="InterPro" id="IPR001875">
    <property type="entry name" value="DED_dom"/>
</dbReference>
<dbReference type="SUPFAM" id="SSF47986">
    <property type="entry name" value="DEATH domain"/>
    <property type="match status" value="2"/>
</dbReference>
<reference evidence="5 6" key="1">
    <citation type="submission" date="2022-05" db="EMBL/GenBank/DDBJ databases">
        <authorList>
            <consortium name="Genoscope - CEA"/>
            <person name="William W."/>
        </authorList>
    </citation>
    <scope>NUCLEOTIDE SEQUENCE [LARGE SCALE GENOMIC DNA]</scope>
</reference>
<keyword evidence="6" id="KW-1185">Reference proteome</keyword>
<feature type="domain" description="DED" evidence="4">
    <location>
        <begin position="90"/>
        <end position="169"/>
    </location>
</feature>
<evidence type="ECO:0000259" key="4">
    <source>
        <dbReference type="PROSITE" id="PS50168"/>
    </source>
</evidence>
<comment type="caution">
    <text evidence="5">The sequence shown here is derived from an EMBL/GenBank/DDBJ whole genome shotgun (WGS) entry which is preliminary data.</text>
</comment>
<dbReference type="Pfam" id="PF20694">
    <property type="entry name" value="TRADD-like_N"/>
    <property type="match status" value="1"/>
</dbReference>
<evidence type="ECO:0000256" key="2">
    <source>
        <dbReference type="SAM" id="Coils"/>
    </source>
</evidence>
<sequence>MSEFEYNNLLFQISQRLDNINAAKQLLVICRGKLAARNEESIPTLSLFEELEEGGFLSFDRLTVLKAILEGVEEWALLEKVEKFACKRKEYNNLLEQIIRVLDELNDLERLISICRGNITERRRASIHDVRSLFKELESNDCLGIDCLEIVKEILTQTEKTDLLKEVEEFEQRQSRERRKAIAAAMGSSPFDKLVGVFTIKTVFRGIGGSILAFSAFKLLRRGSTYDQLVTAISTCILPAGIKLIEMAEGSVNLKVQAENRLALDSLWRMYNNGTLKARLEALFVTDEMRELAGGEGVEVIVTIDEREYENARYELTTEARDDSMDKEEKRLKNLDQEKYDYIQDYLEQAREQTKDVDRQSVTTDTASDSGISGSNINTSSEVGTEDISDSSFNLCLKDLSKAVTAEISFRLETDFTALEQFCQSFGLDRQKLHLSMRGKSRQEIIELFPDTPVTLLRDVFRKLELYDLVELLEKVRPSTLRAIPAKEMDKLLNANNKRPTKFFSKAEVLIIDYFGFAAVEKANIERIGSFFKDLNSKSQVAEITAEVTFERRLEDINKLRKRSAMEWDSHRGAEDEETMLKELLKEKFPNSGYKGSERLPSVDLKRKKQLLSTVYEEESAMTKRLEEVVLERGKTELKINEICKEIEQKVEELKGELPEQTEKFKVAISSVLDKRIRQPNDKDSESTLLVVIQSSKCYYFVSECIEETQKFLAEKLSLIPNTKLVISDYWSLPDKDHVQMFQDTLHFLIHGRGAFPTMLEVLNKRWQTLDLISVCREIQRTLPVQHELFYQGDRSTFDYHGCQIVDILTCLPKLQKVDP</sequence>